<keyword evidence="1" id="KW-1133">Transmembrane helix</keyword>
<sequence>MFKASPGPNIYTEIPLTHEWLHGPHRTAKVRSVALSTIRLRRCGVNSCSHLHFKTWIAFHRKNAVRCGAASCSWSFSDRIRFLLLTQRSLARSSLATSHYNQYVLFYILVARSLQSGYNQYSLARSSLATSHYNQCVLFYILVARSSLATSHYNQCVLFYILVARSIARSSHTRGKFAARQVELCWVGSATFASLFAYTAAPIFLISIKRDSCTSCDVT</sequence>
<dbReference type="EMBL" id="OD002829">
    <property type="protein sequence ID" value="CAD7406253.1"/>
    <property type="molecule type" value="Genomic_DNA"/>
</dbReference>
<feature type="transmembrane region" description="Helical" evidence="1">
    <location>
        <begin position="184"/>
        <end position="206"/>
    </location>
</feature>
<proteinExistence type="predicted"/>
<name>A0A7R9D1Y0_TIMPO</name>
<gene>
    <name evidence="2" type="ORF">TPSB3V08_LOCUS5348</name>
</gene>
<protein>
    <submittedName>
        <fullName evidence="2">Uncharacterized protein</fullName>
    </submittedName>
</protein>
<keyword evidence="1" id="KW-0472">Membrane</keyword>
<accession>A0A7R9D1Y0</accession>
<keyword evidence="1" id="KW-0812">Transmembrane</keyword>
<evidence type="ECO:0000256" key="1">
    <source>
        <dbReference type="SAM" id="Phobius"/>
    </source>
</evidence>
<reference evidence="2" key="1">
    <citation type="submission" date="2020-11" db="EMBL/GenBank/DDBJ databases">
        <authorList>
            <person name="Tran Van P."/>
        </authorList>
    </citation>
    <scope>NUCLEOTIDE SEQUENCE</scope>
</reference>
<evidence type="ECO:0000313" key="2">
    <source>
        <dbReference type="EMBL" id="CAD7406253.1"/>
    </source>
</evidence>
<organism evidence="2">
    <name type="scientific">Timema poppense</name>
    <name type="common">Walking stick</name>
    <dbReference type="NCBI Taxonomy" id="170557"/>
    <lineage>
        <taxon>Eukaryota</taxon>
        <taxon>Metazoa</taxon>
        <taxon>Ecdysozoa</taxon>
        <taxon>Arthropoda</taxon>
        <taxon>Hexapoda</taxon>
        <taxon>Insecta</taxon>
        <taxon>Pterygota</taxon>
        <taxon>Neoptera</taxon>
        <taxon>Polyneoptera</taxon>
        <taxon>Phasmatodea</taxon>
        <taxon>Timematodea</taxon>
        <taxon>Timematoidea</taxon>
        <taxon>Timematidae</taxon>
        <taxon>Timema</taxon>
    </lineage>
</organism>
<dbReference type="AlphaFoldDB" id="A0A7R9D1Y0"/>